<sequence>PLVTDDLLQAVYVQYQQRNLAVSVRSLLLCIFSQLYIQEHQNHPHIARYVPTTHFFIWPLCLVCPIFLSSMLSGLSGYFISMHTLLFKSLGSTRLKKKKKNEKLVQILRFLPAFPAELLACLSQVCNTARVSASLVTMLIHTIHLRSPLSGWLSSSQDVPVKDVDYLSFFFTTLKGEVCHCLDTLGSRAQCFDVIQNAIIKNLCGLVVVPDCVCAAILRCVPRLLDVNFLPSDTLLHFLSDFCLRMLNLLLQLEQSARKRDAVWEACFAALSKVPRLLRLLLQSFCTCDLCEKELHVLAQILSLLLQHTQLRNHMMANASLLQHIIQDLTHYYGGETREQWLTDLLYCYSVTLSGHRANIGMRDIY</sequence>
<evidence type="ECO:0000259" key="2">
    <source>
        <dbReference type="Pfam" id="PF25781"/>
    </source>
</evidence>
<dbReference type="Proteomes" id="UP001108240">
    <property type="component" value="Unplaced"/>
</dbReference>
<keyword evidence="1" id="KW-0812">Transmembrane</keyword>
<dbReference type="GeneTree" id="ENSGT00950000182992"/>
<keyword evidence="4" id="KW-1185">Reference proteome</keyword>
<keyword evidence="1" id="KW-0472">Membrane</keyword>
<evidence type="ECO:0000313" key="4">
    <source>
        <dbReference type="Proteomes" id="UP001108240"/>
    </source>
</evidence>
<feature type="domain" description="TEX10-like TPR repeats" evidence="2">
    <location>
        <begin position="175"/>
        <end position="354"/>
    </location>
</feature>
<dbReference type="InterPro" id="IPR057949">
    <property type="entry name" value="TPR_TEX10"/>
</dbReference>
<dbReference type="Ensembl" id="ENSCCRT00000170935.1">
    <property type="protein sequence ID" value="ENSCCRP00000154340.1"/>
    <property type="gene ID" value="ENSCCRG00000030165.2"/>
</dbReference>
<name>A0A9J8BM98_CYPCA</name>
<organism evidence="3 4">
    <name type="scientific">Cyprinus carpio carpio</name>
    <dbReference type="NCBI Taxonomy" id="630221"/>
    <lineage>
        <taxon>Eukaryota</taxon>
        <taxon>Metazoa</taxon>
        <taxon>Chordata</taxon>
        <taxon>Craniata</taxon>
        <taxon>Vertebrata</taxon>
        <taxon>Euteleostomi</taxon>
        <taxon>Actinopterygii</taxon>
        <taxon>Neopterygii</taxon>
        <taxon>Teleostei</taxon>
        <taxon>Ostariophysi</taxon>
        <taxon>Cypriniformes</taxon>
        <taxon>Cyprinidae</taxon>
        <taxon>Cyprininae</taxon>
        <taxon>Cyprinus</taxon>
    </lineage>
</organism>
<keyword evidence="1" id="KW-1133">Transmembrane helix</keyword>
<proteinExistence type="predicted"/>
<feature type="transmembrane region" description="Helical" evidence="1">
    <location>
        <begin position="57"/>
        <end position="86"/>
    </location>
</feature>
<protein>
    <submittedName>
        <fullName evidence="3">Testis expressed 10</fullName>
    </submittedName>
</protein>
<feature type="transmembrane region" description="Helical" evidence="1">
    <location>
        <begin position="20"/>
        <end position="37"/>
    </location>
</feature>
<accession>A0A9J8BM98</accession>
<dbReference type="Pfam" id="PF25781">
    <property type="entry name" value="TPR_TEX10"/>
    <property type="match status" value="1"/>
</dbReference>
<reference evidence="3" key="2">
    <citation type="submission" date="2025-09" db="UniProtKB">
        <authorList>
            <consortium name="Ensembl"/>
        </authorList>
    </citation>
    <scope>IDENTIFICATION</scope>
</reference>
<evidence type="ECO:0000313" key="3">
    <source>
        <dbReference type="Ensembl" id="ENSCCRP00000154340.1"/>
    </source>
</evidence>
<evidence type="ECO:0000256" key="1">
    <source>
        <dbReference type="SAM" id="Phobius"/>
    </source>
</evidence>
<dbReference type="AlphaFoldDB" id="A0A9J8BM98"/>
<reference evidence="3" key="1">
    <citation type="submission" date="2025-08" db="UniProtKB">
        <authorList>
            <consortium name="Ensembl"/>
        </authorList>
    </citation>
    <scope>IDENTIFICATION</scope>
</reference>